<evidence type="ECO:0000256" key="2">
    <source>
        <dbReference type="ARBA" id="ARBA00023134"/>
    </source>
</evidence>
<dbReference type="PRINTS" id="PR00423">
    <property type="entry name" value="CELLDVISFTSZ"/>
</dbReference>
<keyword evidence="3" id="KW-0132">Cell division</keyword>
<keyword evidence="1" id="KW-0547">Nucleotide-binding</keyword>
<dbReference type="EMBL" id="JI233890">
    <property type="protein sequence ID" value="ADY49776.1"/>
    <property type="molecule type" value="mRNA"/>
</dbReference>
<dbReference type="InterPro" id="IPR045061">
    <property type="entry name" value="FtsZ/CetZ"/>
</dbReference>
<accession>F1LI22</accession>
<protein>
    <submittedName>
        <fullName evidence="3">Cell division protein ftsZ</fullName>
    </submittedName>
</protein>
<dbReference type="PANTHER" id="PTHR30314:SF3">
    <property type="entry name" value="MITOCHONDRIAL DIVISION PROTEIN FSZA"/>
    <property type="match status" value="1"/>
</dbReference>
<dbReference type="Gene3D" id="3.30.1330.20">
    <property type="entry name" value="Tubulin/FtsZ, C-terminal domain"/>
    <property type="match status" value="1"/>
</dbReference>
<dbReference type="GO" id="GO:0005737">
    <property type="term" value="C:cytoplasm"/>
    <property type="evidence" value="ECO:0007669"/>
    <property type="project" value="TreeGrafter"/>
</dbReference>
<name>F1LI22_ASCSU</name>
<dbReference type="GO" id="GO:0032153">
    <property type="term" value="C:cell division site"/>
    <property type="evidence" value="ECO:0007669"/>
    <property type="project" value="TreeGrafter"/>
</dbReference>
<evidence type="ECO:0000313" key="3">
    <source>
        <dbReference type="EMBL" id="ADY49776.1"/>
    </source>
</evidence>
<dbReference type="InterPro" id="IPR008280">
    <property type="entry name" value="Tub_FtsZ_C"/>
</dbReference>
<dbReference type="InterPro" id="IPR003008">
    <property type="entry name" value="Tubulin_FtsZ_GTPase"/>
</dbReference>
<dbReference type="PANTHER" id="PTHR30314">
    <property type="entry name" value="CELL DIVISION PROTEIN FTSZ-RELATED"/>
    <property type="match status" value="1"/>
</dbReference>
<keyword evidence="3" id="KW-0131">Cell cycle</keyword>
<proteinExistence type="evidence at transcript level"/>
<dbReference type="SUPFAM" id="SSF55307">
    <property type="entry name" value="Tubulin C-terminal domain-like"/>
    <property type="match status" value="1"/>
</dbReference>
<evidence type="ECO:0000256" key="1">
    <source>
        <dbReference type="ARBA" id="ARBA00022741"/>
    </source>
</evidence>
<dbReference type="AlphaFoldDB" id="F1LI22"/>
<dbReference type="GO" id="GO:0003924">
    <property type="term" value="F:GTPase activity"/>
    <property type="evidence" value="ECO:0007669"/>
    <property type="project" value="InterPro"/>
</dbReference>
<dbReference type="GO" id="GO:0005525">
    <property type="term" value="F:GTP binding"/>
    <property type="evidence" value="ECO:0007669"/>
    <property type="project" value="UniProtKB-KW"/>
</dbReference>
<sequence>MAASKSGSTLKQANDDVDQALINGIKGIYEIATRPGFINLDYADICTVFREKGSALMSIGTGRGENNIIDAVNNAIQSLRTEKSPKIDESGTKGTER</sequence>
<organism evidence="3">
    <name type="scientific">Ascaris suum</name>
    <name type="common">Pig roundworm</name>
    <name type="synonym">Ascaris lumbricoides</name>
    <dbReference type="NCBI Taxonomy" id="6253"/>
    <lineage>
        <taxon>Eukaryota</taxon>
        <taxon>Metazoa</taxon>
        <taxon>Ecdysozoa</taxon>
        <taxon>Nematoda</taxon>
        <taxon>Chromadorea</taxon>
        <taxon>Rhabditida</taxon>
        <taxon>Spirurina</taxon>
        <taxon>Ascaridomorpha</taxon>
        <taxon>Ascaridoidea</taxon>
        <taxon>Ascarididae</taxon>
        <taxon>Ascaris</taxon>
    </lineage>
</organism>
<dbReference type="GO" id="GO:0051301">
    <property type="term" value="P:cell division"/>
    <property type="evidence" value="ECO:0007669"/>
    <property type="project" value="UniProtKB-KW"/>
</dbReference>
<reference evidence="3" key="1">
    <citation type="journal article" date="2011" name="Genome Res.">
        <title>Deep small RNA sequencing from the nematode Ascaris reveals conservation, functional diversification, and novel developmental profiles.</title>
        <authorList>
            <person name="Wang J."/>
            <person name="Czech B."/>
            <person name="Crunk A."/>
            <person name="Wallace A."/>
            <person name="Mitreva M."/>
            <person name="Hannon G.J."/>
            <person name="Davis R.E."/>
        </authorList>
    </citation>
    <scope>NUCLEOTIDE SEQUENCE</scope>
</reference>
<dbReference type="InterPro" id="IPR037103">
    <property type="entry name" value="Tubulin/FtsZ-like_C"/>
</dbReference>
<keyword evidence="2" id="KW-0342">GTP-binding</keyword>